<dbReference type="Proteomes" id="UP001205185">
    <property type="component" value="Unassembled WGS sequence"/>
</dbReference>
<accession>A0ABT1I7C0</accession>
<feature type="signal peptide" evidence="1">
    <location>
        <begin position="1"/>
        <end position="27"/>
    </location>
</feature>
<feature type="chain" id="PRO_5046978971" description="Peptidase inhibitor family I36" evidence="1">
    <location>
        <begin position="28"/>
        <end position="122"/>
    </location>
</feature>
<sequence>MKGFHHMAAAALVAGIALTSVAPEAAAATGLFVYYEPDGGLGIVDPDDDWCYSLGFTVRHLDNDTNRTALLFDNNDCLGLPTATMRPRTTRDSPGYVSVVFHRTSNPRCVTVKDPGARHCNT</sequence>
<organism evidence="2 3">
    <name type="scientific">Actinokineospora diospyrosa</name>
    <dbReference type="NCBI Taxonomy" id="103728"/>
    <lineage>
        <taxon>Bacteria</taxon>
        <taxon>Bacillati</taxon>
        <taxon>Actinomycetota</taxon>
        <taxon>Actinomycetes</taxon>
        <taxon>Pseudonocardiales</taxon>
        <taxon>Pseudonocardiaceae</taxon>
        <taxon>Actinokineospora</taxon>
    </lineage>
</organism>
<protein>
    <recommendedName>
        <fullName evidence="4">Peptidase inhibitor family I36</fullName>
    </recommendedName>
</protein>
<evidence type="ECO:0000256" key="1">
    <source>
        <dbReference type="SAM" id="SignalP"/>
    </source>
</evidence>
<name>A0ABT1I7C0_9PSEU</name>
<comment type="caution">
    <text evidence="2">The sequence shown here is derived from an EMBL/GenBank/DDBJ whole genome shotgun (WGS) entry which is preliminary data.</text>
</comment>
<evidence type="ECO:0000313" key="2">
    <source>
        <dbReference type="EMBL" id="MCP2268517.1"/>
    </source>
</evidence>
<dbReference type="RefSeq" id="WP_253885399.1">
    <property type="nucleotide sequence ID" value="NZ_BAAAVB010000006.1"/>
</dbReference>
<keyword evidence="1" id="KW-0732">Signal</keyword>
<keyword evidence="3" id="KW-1185">Reference proteome</keyword>
<evidence type="ECO:0000313" key="3">
    <source>
        <dbReference type="Proteomes" id="UP001205185"/>
    </source>
</evidence>
<evidence type="ECO:0008006" key="4">
    <source>
        <dbReference type="Google" id="ProtNLM"/>
    </source>
</evidence>
<dbReference type="EMBL" id="JAMTCO010000002">
    <property type="protein sequence ID" value="MCP2268517.1"/>
    <property type="molecule type" value="Genomic_DNA"/>
</dbReference>
<reference evidence="2 3" key="1">
    <citation type="submission" date="2022-06" db="EMBL/GenBank/DDBJ databases">
        <title>Genomic Encyclopedia of Archaeal and Bacterial Type Strains, Phase II (KMG-II): from individual species to whole genera.</title>
        <authorList>
            <person name="Goeker M."/>
        </authorList>
    </citation>
    <scope>NUCLEOTIDE SEQUENCE [LARGE SCALE GENOMIC DNA]</scope>
    <source>
        <strain evidence="2 3">DSM 44255</strain>
    </source>
</reference>
<gene>
    <name evidence="2" type="ORF">LV75_001003</name>
</gene>
<proteinExistence type="predicted"/>